<feature type="transmembrane region" description="Helical" evidence="7">
    <location>
        <begin position="152"/>
        <end position="171"/>
    </location>
</feature>
<dbReference type="PANTHER" id="PTHR43823:SF3">
    <property type="entry name" value="MULTIDRUG EXPORT PROTEIN MEPA"/>
    <property type="match status" value="1"/>
</dbReference>
<feature type="transmembrane region" description="Helical" evidence="7">
    <location>
        <begin position="257"/>
        <end position="278"/>
    </location>
</feature>
<dbReference type="GO" id="GO:0005886">
    <property type="term" value="C:plasma membrane"/>
    <property type="evidence" value="ECO:0007669"/>
    <property type="project" value="UniProtKB-SubCell"/>
</dbReference>
<dbReference type="PANTHER" id="PTHR43823">
    <property type="entry name" value="SPORULATION PROTEIN YKVU"/>
    <property type="match status" value="1"/>
</dbReference>
<organism evidence="8 9">
    <name type="scientific">Blautia luti</name>
    <dbReference type="NCBI Taxonomy" id="89014"/>
    <lineage>
        <taxon>Bacteria</taxon>
        <taxon>Bacillati</taxon>
        <taxon>Bacillota</taxon>
        <taxon>Clostridia</taxon>
        <taxon>Lachnospirales</taxon>
        <taxon>Lachnospiraceae</taxon>
        <taxon>Blautia</taxon>
    </lineage>
</organism>
<comment type="subcellular location">
    <subcellularLocation>
        <location evidence="1">Cell membrane</location>
        <topology evidence="1">Multi-pass membrane protein</topology>
    </subcellularLocation>
</comment>
<keyword evidence="6 7" id="KW-0472">Membrane</keyword>
<protein>
    <submittedName>
        <fullName evidence="8">Multidrug export protein MepA</fullName>
    </submittedName>
</protein>
<feature type="transmembrane region" description="Helical" evidence="7">
    <location>
        <begin position="177"/>
        <end position="202"/>
    </location>
</feature>
<reference evidence="8 9" key="1">
    <citation type="submission" date="2019-07" db="EMBL/GenBank/DDBJ databases">
        <authorList>
            <person name="Hibberd C M."/>
            <person name="Gehrig L. J."/>
            <person name="Chang H.-W."/>
            <person name="Venkatesh S."/>
        </authorList>
    </citation>
    <scope>NUCLEOTIDE SEQUENCE [LARGE SCALE GENOMIC DNA]</scope>
    <source>
        <strain evidence="8">Blautia_luti_SSTS_Bg7063</strain>
    </source>
</reference>
<sequence>MLRQFFKYIFQSIAGMIGISVYILADTFFISVYSGSDGLAVLNLILPVYGLVYAIGAMIGIGSATRFGINRAKGENTDHYFLQSVFWSVLCSVPFIITGILAPEKFLHFLGADAGLTALGKSYLRIMLITTPLFMANYTFTAFARNDQGTSTAMAGAISASLFNIVFDYIFMFPMKLGLAGAALATAISPAITMAICTTHYLGKKNHVGFRWVRPSIRHLISCCQLGISAFVGELSSAIITIIFNMLLLGIAGNVSVAAYGVVANLSLVAMSIFNGLAQGAQPLISKSYGEGQRDHVKSLLRWSLVSCAVLEAVTILVVWGFTDNLVAVFNSENNQQLLDYAHVGLRIYFLGFLFAGINIMLVAYFSAVDRAVPAIVGSLMRGVIAIAASAVILSGLFGINGVWSSFLSSEIITFAVILILAGSGRKKNIFSGERI</sequence>
<feature type="transmembrane region" description="Helical" evidence="7">
    <location>
        <begin position="122"/>
        <end position="140"/>
    </location>
</feature>
<dbReference type="Proteomes" id="UP000408482">
    <property type="component" value="Unassembled WGS sequence"/>
</dbReference>
<dbReference type="PIRSF" id="PIRSF006603">
    <property type="entry name" value="DinF"/>
    <property type="match status" value="1"/>
</dbReference>
<dbReference type="Pfam" id="PF01554">
    <property type="entry name" value="MatE"/>
    <property type="match status" value="2"/>
</dbReference>
<feature type="transmembrane region" description="Helical" evidence="7">
    <location>
        <begin position="12"/>
        <end position="33"/>
    </location>
</feature>
<feature type="transmembrane region" description="Helical" evidence="7">
    <location>
        <begin position="380"/>
        <end position="400"/>
    </location>
</feature>
<evidence type="ECO:0000256" key="3">
    <source>
        <dbReference type="ARBA" id="ARBA00022475"/>
    </source>
</evidence>
<evidence type="ECO:0000256" key="1">
    <source>
        <dbReference type="ARBA" id="ARBA00004651"/>
    </source>
</evidence>
<evidence type="ECO:0000256" key="5">
    <source>
        <dbReference type="ARBA" id="ARBA00022989"/>
    </source>
</evidence>
<dbReference type="GO" id="GO:0042910">
    <property type="term" value="F:xenobiotic transmembrane transporter activity"/>
    <property type="evidence" value="ECO:0007669"/>
    <property type="project" value="InterPro"/>
</dbReference>
<proteinExistence type="predicted"/>
<dbReference type="RefSeq" id="WP_144093955.1">
    <property type="nucleotide sequence ID" value="NZ_CABHMX010000033.1"/>
</dbReference>
<keyword evidence="3" id="KW-1003">Cell membrane</keyword>
<gene>
    <name evidence="8" type="primary">mepA_15</name>
    <name evidence="8" type="ORF">RSSSTS7063_03579</name>
</gene>
<feature type="transmembrane region" description="Helical" evidence="7">
    <location>
        <begin position="406"/>
        <end position="425"/>
    </location>
</feature>
<dbReference type="InterPro" id="IPR048279">
    <property type="entry name" value="MdtK-like"/>
</dbReference>
<feature type="transmembrane region" description="Helical" evidence="7">
    <location>
        <begin position="348"/>
        <end position="368"/>
    </location>
</feature>
<evidence type="ECO:0000256" key="7">
    <source>
        <dbReference type="SAM" id="Phobius"/>
    </source>
</evidence>
<feature type="transmembrane region" description="Helical" evidence="7">
    <location>
        <begin position="39"/>
        <end position="59"/>
    </location>
</feature>
<feature type="transmembrane region" description="Helical" evidence="7">
    <location>
        <begin position="80"/>
        <end position="102"/>
    </location>
</feature>
<keyword evidence="4 7" id="KW-0812">Transmembrane</keyword>
<feature type="transmembrane region" description="Helical" evidence="7">
    <location>
        <begin position="223"/>
        <end position="251"/>
    </location>
</feature>
<dbReference type="GO" id="GO:0015297">
    <property type="term" value="F:antiporter activity"/>
    <property type="evidence" value="ECO:0007669"/>
    <property type="project" value="InterPro"/>
</dbReference>
<dbReference type="InterPro" id="IPR051327">
    <property type="entry name" value="MATE_MepA_subfamily"/>
</dbReference>
<dbReference type="InterPro" id="IPR002528">
    <property type="entry name" value="MATE_fam"/>
</dbReference>
<keyword evidence="2" id="KW-0813">Transport</keyword>
<name>A0A564W2X2_9FIRM</name>
<evidence type="ECO:0000313" key="8">
    <source>
        <dbReference type="EMBL" id="VUX39291.1"/>
    </source>
</evidence>
<keyword evidence="5 7" id="KW-1133">Transmembrane helix</keyword>
<dbReference type="AlphaFoldDB" id="A0A564W2X2"/>
<evidence type="ECO:0000256" key="4">
    <source>
        <dbReference type="ARBA" id="ARBA00022692"/>
    </source>
</evidence>
<evidence type="ECO:0000256" key="6">
    <source>
        <dbReference type="ARBA" id="ARBA00023136"/>
    </source>
</evidence>
<dbReference type="EMBL" id="CABHNW010000093">
    <property type="protein sequence ID" value="VUX39291.1"/>
    <property type="molecule type" value="Genomic_DNA"/>
</dbReference>
<evidence type="ECO:0000313" key="9">
    <source>
        <dbReference type="Proteomes" id="UP000408482"/>
    </source>
</evidence>
<feature type="transmembrane region" description="Helical" evidence="7">
    <location>
        <begin position="299"/>
        <end position="322"/>
    </location>
</feature>
<evidence type="ECO:0000256" key="2">
    <source>
        <dbReference type="ARBA" id="ARBA00022448"/>
    </source>
</evidence>
<keyword evidence="9" id="KW-1185">Reference proteome</keyword>
<accession>A0A564W2X2</accession>